<reference evidence="2 3" key="1">
    <citation type="submission" date="2020-12" db="EMBL/GenBank/DDBJ databases">
        <title>Vagococcus allomyrinae sp. nov. and Enterococcus lavae sp. nov., isolated from the larvae of Allomyrina dichotoma.</title>
        <authorList>
            <person name="Lee S.D."/>
        </authorList>
    </citation>
    <scope>NUCLEOTIDE SEQUENCE [LARGE SCALE GENOMIC DNA]</scope>
    <source>
        <strain evidence="2 3">BWM-S5</strain>
    </source>
</reference>
<keyword evidence="3" id="KW-1185">Reference proteome</keyword>
<feature type="region of interest" description="Disordered" evidence="1">
    <location>
        <begin position="222"/>
        <end position="255"/>
    </location>
</feature>
<gene>
    <name evidence="2" type="ORF">I6N96_08950</name>
</gene>
<protein>
    <recommendedName>
        <fullName evidence="4">Gp35</fullName>
    </recommendedName>
</protein>
<evidence type="ECO:0000256" key="1">
    <source>
        <dbReference type="SAM" id="MobiDB-lite"/>
    </source>
</evidence>
<evidence type="ECO:0000313" key="2">
    <source>
        <dbReference type="EMBL" id="MBP1046412.1"/>
    </source>
</evidence>
<proteinExistence type="predicted"/>
<sequence>MDKDIVPELLESIQEQFNQRTYDSKKLKMAINKLRNKKASYLDVNDFAIEIGNILADVLSKNITVDVLPDGKMYFNIADRVLNSTMKNNHSLISDFAVDVQTQLNHEAGLRLKGQAPELNQDRIDGIINRVASENDFDAVKWILDDPIINFSQSVVDDVIRTNVDFHFEAGLAPKITRRVSGHACDWCKRLAGTYNYHEEPADIYRRHERCRCTVEYNPKDSRGIQNSHTKEWRSKRQQEKIKQRKTMNLRKERQ</sequence>
<accession>A0ABS4CII3</accession>
<name>A0ABS4CII3_9ENTE</name>
<evidence type="ECO:0008006" key="4">
    <source>
        <dbReference type="Google" id="ProtNLM"/>
    </source>
</evidence>
<dbReference type="Proteomes" id="UP000673375">
    <property type="component" value="Unassembled WGS sequence"/>
</dbReference>
<dbReference type="RefSeq" id="WP_209557234.1">
    <property type="nucleotide sequence ID" value="NZ_JAEDXU010000004.1"/>
</dbReference>
<comment type="caution">
    <text evidence="2">The sequence shown here is derived from an EMBL/GenBank/DDBJ whole genome shotgun (WGS) entry which is preliminary data.</text>
</comment>
<organism evidence="2 3">
    <name type="scientific">Enterococcus larvae</name>
    <dbReference type="NCBI Taxonomy" id="2794352"/>
    <lineage>
        <taxon>Bacteria</taxon>
        <taxon>Bacillati</taxon>
        <taxon>Bacillota</taxon>
        <taxon>Bacilli</taxon>
        <taxon>Lactobacillales</taxon>
        <taxon>Enterococcaceae</taxon>
        <taxon>Enterococcus</taxon>
    </lineage>
</organism>
<evidence type="ECO:0000313" key="3">
    <source>
        <dbReference type="Proteomes" id="UP000673375"/>
    </source>
</evidence>
<dbReference type="EMBL" id="JAEDXU010000004">
    <property type="protein sequence ID" value="MBP1046412.1"/>
    <property type="molecule type" value="Genomic_DNA"/>
</dbReference>
<feature type="compositionally biased region" description="Basic and acidic residues" evidence="1">
    <location>
        <begin position="222"/>
        <end position="242"/>
    </location>
</feature>